<gene>
    <name evidence="3" type="ORF">ACFY8C_26970</name>
</gene>
<proteinExistence type="predicted"/>
<organism evidence="3 4">
    <name type="scientific">Streptomyces flavochromogenes</name>
    <dbReference type="NCBI Taxonomy" id="68199"/>
    <lineage>
        <taxon>Bacteria</taxon>
        <taxon>Bacillati</taxon>
        <taxon>Actinomycetota</taxon>
        <taxon>Actinomycetes</taxon>
        <taxon>Kitasatosporales</taxon>
        <taxon>Streptomycetaceae</taxon>
        <taxon>Streptomyces</taxon>
    </lineage>
</organism>
<feature type="signal peptide" evidence="1">
    <location>
        <begin position="1"/>
        <end position="38"/>
    </location>
</feature>
<dbReference type="Gene3D" id="2.80.10.50">
    <property type="match status" value="1"/>
</dbReference>
<evidence type="ECO:0000313" key="3">
    <source>
        <dbReference type="EMBL" id="MFF5921958.1"/>
    </source>
</evidence>
<feature type="chain" id="PRO_5045655773" evidence="1">
    <location>
        <begin position="39"/>
        <end position="170"/>
    </location>
</feature>
<name>A0ABW6XWS5_9ACTN</name>
<dbReference type="CDD" id="cd23415">
    <property type="entry name" value="beta-trefoil_Ricin_AH"/>
    <property type="match status" value="1"/>
</dbReference>
<feature type="domain" description="Ricin B lectin" evidence="2">
    <location>
        <begin position="75"/>
        <end position="145"/>
    </location>
</feature>
<dbReference type="PROSITE" id="PS50231">
    <property type="entry name" value="RICIN_B_LECTIN"/>
    <property type="match status" value="1"/>
</dbReference>
<keyword evidence="4" id="KW-1185">Reference proteome</keyword>
<dbReference type="RefSeq" id="WP_051820863.1">
    <property type="nucleotide sequence ID" value="NZ_JBIBDZ010000009.1"/>
</dbReference>
<dbReference type="SUPFAM" id="SSF50370">
    <property type="entry name" value="Ricin B-like lectins"/>
    <property type="match status" value="1"/>
</dbReference>
<evidence type="ECO:0000313" key="4">
    <source>
        <dbReference type="Proteomes" id="UP001602370"/>
    </source>
</evidence>
<protein>
    <submittedName>
        <fullName evidence="3">RICIN domain-containing protein</fullName>
    </submittedName>
</protein>
<comment type="caution">
    <text evidence="3">The sequence shown here is derived from an EMBL/GenBank/DDBJ whole genome shotgun (WGS) entry which is preliminary data.</text>
</comment>
<keyword evidence="1" id="KW-0732">Signal</keyword>
<reference evidence="3 4" key="1">
    <citation type="submission" date="2024-10" db="EMBL/GenBank/DDBJ databases">
        <title>The Natural Products Discovery Center: Release of the First 8490 Sequenced Strains for Exploring Actinobacteria Biosynthetic Diversity.</title>
        <authorList>
            <person name="Kalkreuter E."/>
            <person name="Kautsar S.A."/>
            <person name="Yang D."/>
            <person name="Bader C.D."/>
            <person name="Teijaro C.N."/>
            <person name="Fluegel L."/>
            <person name="Davis C.M."/>
            <person name="Simpson J.R."/>
            <person name="Lauterbach L."/>
            <person name="Steele A.D."/>
            <person name="Gui C."/>
            <person name="Meng S."/>
            <person name="Li G."/>
            <person name="Viehrig K."/>
            <person name="Ye F."/>
            <person name="Su P."/>
            <person name="Kiefer A.F."/>
            <person name="Nichols A."/>
            <person name="Cepeda A.J."/>
            <person name="Yan W."/>
            <person name="Fan B."/>
            <person name="Jiang Y."/>
            <person name="Adhikari A."/>
            <person name="Zheng C.-J."/>
            <person name="Schuster L."/>
            <person name="Cowan T.M."/>
            <person name="Smanski M.J."/>
            <person name="Chevrette M.G."/>
            <person name="De Carvalho L.P.S."/>
            <person name="Shen B."/>
        </authorList>
    </citation>
    <scope>NUCLEOTIDE SEQUENCE [LARGE SCALE GENOMIC DNA]</scope>
    <source>
        <strain evidence="3 4">NPDC012605</strain>
    </source>
</reference>
<dbReference type="InterPro" id="IPR000772">
    <property type="entry name" value="Ricin_B_lectin"/>
</dbReference>
<dbReference type="Pfam" id="PF14200">
    <property type="entry name" value="RicinB_lectin_2"/>
    <property type="match status" value="1"/>
</dbReference>
<dbReference type="EMBL" id="JBIBDZ010000009">
    <property type="protein sequence ID" value="MFF5921958.1"/>
    <property type="molecule type" value="Genomic_DNA"/>
</dbReference>
<sequence>MVPHPAEGSAQVPAVRRWAFAVATAALASLLLPTSAQARAEAFYFDGQNNETRRCMDDSWAEDLRSFPCNGMDFQQFRYSDGVWGGDRYYHELRNKVTGRCVDDSWAGQLRAWPCNGMKFQQWSVTNSSGGTTFRNRETGRCIDDSWAEDLRAFPCNGLNFQKWWGVHAN</sequence>
<dbReference type="InterPro" id="IPR035992">
    <property type="entry name" value="Ricin_B-like_lectins"/>
</dbReference>
<evidence type="ECO:0000256" key="1">
    <source>
        <dbReference type="SAM" id="SignalP"/>
    </source>
</evidence>
<dbReference type="Proteomes" id="UP001602370">
    <property type="component" value="Unassembled WGS sequence"/>
</dbReference>
<evidence type="ECO:0000259" key="2">
    <source>
        <dbReference type="Pfam" id="PF14200"/>
    </source>
</evidence>
<accession>A0ABW6XWS5</accession>